<feature type="compositionally biased region" description="Low complexity" evidence="1">
    <location>
        <begin position="32"/>
        <end position="49"/>
    </location>
</feature>
<dbReference type="AlphaFoldDB" id="A0A1H2PSV2"/>
<reference evidence="4" key="1">
    <citation type="submission" date="2016-09" db="EMBL/GenBank/DDBJ databases">
        <authorList>
            <person name="Varghese N."/>
            <person name="Submissions S."/>
        </authorList>
    </citation>
    <scope>NUCLEOTIDE SEQUENCE [LARGE SCALE GENOMIC DNA]</scope>
    <source>
        <strain evidence="4">JS23</strain>
    </source>
</reference>
<evidence type="ECO:0000313" key="4">
    <source>
        <dbReference type="Proteomes" id="UP000243719"/>
    </source>
</evidence>
<evidence type="ECO:0000256" key="1">
    <source>
        <dbReference type="SAM" id="MobiDB-lite"/>
    </source>
</evidence>
<dbReference type="PROSITE" id="PS51257">
    <property type="entry name" value="PROKAR_LIPOPROTEIN"/>
    <property type="match status" value="1"/>
</dbReference>
<keyword evidence="2" id="KW-0732">Signal</keyword>
<dbReference type="RefSeq" id="WP_235837997.1">
    <property type="nucleotide sequence ID" value="NZ_FNLO01000010.1"/>
</dbReference>
<proteinExistence type="predicted"/>
<feature type="chain" id="PRO_5017271525" evidence="2">
    <location>
        <begin position="22"/>
        <end position="65"/>
    </location>
</feature>
<evidence type="ECO:0000313" key="3">
    <source>
        <dbReference type="EMBL" id="SDV50126.1"/>
    </source>
</evidence>
<dbReference type="STRING" id="1770053.SAMN05216551_110140"/>
<dbReference type="EMBL" id="FNLO01000010">
    <property type="protein sequence ID" value="SDV50126.1"/>
    <property type="molecule type" value="Genomic_DNA"/>
</dbReference>
<feature type="signal peptide" evidence="2">
    <location>
        <begin position="1"/>
        <end position="21"/>
    </location>
</feature>
<gene>
    <name evidence="3" type="ORF">SAMN05216551_110140</name>
</gene>
<feature type="region of interest" description="Disordered" evidence="1">
    <location>
        <begin position="28"/>
        <end position="65"/>
    </location>
</feature>
<organism evidence="3 4">
    <name type="scientific">Chitinasiproducens palmae</name>
    <dbReference type="NCBI Taxonomy" id="1770053"/>
    <lineage>
        <taxon>Bacteria</taxon>
        <taxon>Pseudomonadati</taxon>
        <taxon>Pseudomonadota</taxon>
        <taxon>Betaproteobacteria</taxon>
        <taxon>Burkholderiales</taxon>
        <taxon>Burkholderiaceae</taxon>
        <taxon>Chitinasiproducens</taxon>
    </lineage>
</organism>
<dbReference type="Proteomes" id="UP000243719">
    <property type="component" value="Unassembled WGS sequence"/>
</dbReference>
<sequence length="65" mass="6324">MSKPLPLLSRLAMLAGPLALASLLTACGGDHTSSPTAPGTGTTPGTTPGNEQPGSAPAPQMRCAP</sequence>
<evidence type="ECO:0000256" key="2">
    <source>
        <dbReference type="SAM" id="SignalP"/>
    </source>
</evidence>
<accession>A0A1H2PSV2</accession>
<name>A0A1H2PSV2_9BURK</name>
<keyword evidence="4" id="KW-1185">Reference proteome</keyword>
<protein>
    <submittedName>
        <fullName evidence="3">Uncharacterized protein</fullName>
    </submittedName>
</protein>